<dbReference type="eggNOG" id="COG0061">
    <property type="taxonomic scope" value="Bacteria"/>
</dbReference>
<evidence type="ECO:0000313" key="7">
    <source>
        <dbReference type="EMBL" id="SET53105.1"/>
    </source>
</evidence>
<dbReference type="Proteomes" id="UP000199820">
    <property type="component" value="Unassembled WGS sequence"/>
</dbReference>
<dbReference type="Gene3D" id="3.40.50.10330">
    <property type="entry name" value="Probable inorganic polyphosphate/atp-NAD kinase, domain 1"/>
    <property type="match status" value="1"/>
</dbReference>
<dbReference type="Pfam" id="PF20143">
    <property type="entry name" value="NAD_kinase_C"/>
    <property type="match status" value="1"/>
</dbReference>
<organism evidence="7 8">
    <name type="scientific">[Clostridium] aminophilum</name>
    <dbReference type="NCBI Taxonomy" id="1526"/>
    <lineage>
        <taxon>Bacteria</taxon>
        <taxon>Bacillati</taxon>
        <taxon>Bacillota</taxon>
        <taxon>Clostridia</taxon>
        <taxon>Lachnospirales</taxon>
        <taxon>Lachnospiraceae</taxon>
    </lineage>
</organism>
<comment type="caution">
    <text evidence="6">Lacks conserved residue(s) required for the propagation of feature annotation.</text>
</comment>
<keyword evidence="8" id="KW-1185">Reference proteome</keyword>
<evidence type="ECO:0000256" key="4">
    <source>
        <dbReference type="ARBA" id="ARBA00023027"/>
    </source>
</evidence>
<accession>A0A1I0F7L7</accession>
<dbReference type="GO" id="GO:0019674">
    <property type="term" value="P:NAD+ metabolic process"/>
    <property type="evidence" value="ECO:0007669"/>
    <property type="project" value="InterPro"/>
</dbReference>
<reference evidence="7 8" key="1">
    <citation type="submission" date="2016-10" db="EMBL/GenBank/DDBJ databases">
        <authorList>
            <person name="de Groot N.N."/>
        </authorList>
    </citation>
    <scope>NUCLEOTIDE SEQUENCE [LARGE SCALE GENOMIC DNA]</scope>
    <source>
        <strain evidence="7 8">KH1P1</strain>
    </source>
</reference>
<dbReference type="HAMAP" id="MF_00361">
    <property type="entry name" value="NAD_kinase"/>
    <property type="match status" value="1"/>
</dbReference>
<protein>
    <recommendedName>
        <fullName evidence="6">NAD kinase</fullName>
        <ecNumber evidence="6">2.7.1.23</ecNumber>
    </recommendedName>
    <alternativeName>
        <fullName evidence="6">ATP-dependent NAD kinase</fullName>
    </alternativeName>
</protein>
<dbReference type="GO" id="GO:0005524">
    <property type="term" value="F:ATP binding"/>
    <property type="evidence" value="ECO:0007669"/>
    <property type="project" value="UniProtKB-KW"/>
</dbReference>
<comment type="similarity">
    <text evidence="6">Belongs to the NAD kinase family.</text>
</comment>
<comment type="subcellular location">
    <subcellularLocation>
        <location evidence="6">Cytoplasm</location>
    </subcellularLocation>
</comment>
<keyword evidence="6" id="KW-0547">Nucleotide-binding</keyword>
<comment type="function">
    <text evidence="6">Involved in the regulation of the intracellular balance of NAD and NADP, and is a key enzyme in the biosynthesis of NADP. Catalyzes specifically the phosphorylation on 2'-hydroxyl of the adenosine moiety of NAD to yield NADP.</text>
</comment>
<evidence type="ECO:0000256" key="3">
    <source>
        <dbReference type="ARBA" id="ARBA00022857"/>
    </source>
</evidence>
<dbReference type="EC" id="2.7.1.23" evidence="6"/>
<feature type="active site" description="Proton acceptor" evidence="6">
    <location>
        <position position="75"/>
    </location>
</feature>
<evidence type="ECO:0000256" key="2">
    <source>
        <dbReference type="ARBA" id="ARBA00022777"/>
    </source>
</evidence>
<dbReference type="GO" id="GO:0051287">
    <property type="term" value="F:NAD binding"/>
    <property type="evidence" value="ECO:0007669"/>
    <property type="project" value="UniProtKB-ARBA"/>
</dbReference>
<dbReference type="EMBL" id="FOIL01000023">
    <property type="protein sequence ID" value="SET53105.1"/>
    <property type="molecule type" value="Genomic_DNA"/>
</dbReference>
<dbReference type="GO" id="GO:0046872">
    <property type="term" value="F:metal ion binding"/>
    <property type="evidence" value="ECO:0007669"/>
    <property type="project" value="UniProtKB-UniRule"/>
</dbReference>
<feature type="binding site" evidence="6">
    <location>
        <begin position="75"/>
        <end position="76"/>
    </location>
    <ligand>
        <name>NAD(+)</name>
        <dbReference type="ChEBI" id="CHEBI:57540"/>
    </ligand>
</feature>
<dbReference type="PANTHER" id="PTHR20275">
    <property type="entry name" value="NAD KINASE"/>
    <property type="match status" value="1"/>
</dbReference>
<sequence length="291" mass="32308">MKKFFLIANRSKDAAQKTADDIQNYLEENGCRCMISRDSLPTGIFDEKVPKRRYRYTNPDEVPDGTECVIALGGDGTLLQASRDLAGLDIPLFGINLGHLGYLTQVSSEPELMPALDCLMEGLFRVDRRMMLHGKIWSGDTVISDDIALNDVILNRYGMDALRFDVYVNDTVFNEYKADGMIVATPTGSTAYNLSAGGPIVDPGAKLMILTPICPHTLNSRSYVLPASSKVSLRLDPEYRLRQCVSFDGGIPIKMMPGDRIDIETAGLTAPLVNLDRVPFLEIIRRKMRQI</sequence>
<dbReference type="InterPro" id="IPR016064">
    <property type="entry name" value="NAD/diacylglycerol_kinase_sf"/>
</dbReference>
<keyword evidence="2 6" id="KW-0418">Kinase</keyword>
<dbReference type="AlphaFoldDB" id="A0A1I0F7L7"/>
<dbReference type="RefSeq" id="WP_074649569.1">
    <property type="nucleotide sequence ID" value="NZ_FOIL01000023.1"/>
</dbReference>
<feature type="binding site" evidence="6">
    <location>
        <position position="179"/>
    </location>
    <ligand>
        <name>NAD(+)</name>
        <dbReference type="ChEBI" id="CHEBI:57540"/>
    </ligand>
</feature>
<evidence type="ECO:0000256" key="5">
    <source>
        <dbReference type="ARBA" id="ARBA00047925"/>
    </source>
</evidence>
<keyword evidence="1 6" id="KW-0808">Transferase</keyword>
<comment type="cofactor">
    <cofactor evidence="6">
        <name>a divalent metal cation</name>
        <dbReference type="ChEBI" id="CHEBI:60240"/>
    </cofactor>
</comment>
<feature type="binding site" evidence="6">
    <location>
        <begin position="150"/>
        <end position="151"/>
    </location>
    <ligand>
        <name>NAD(+)</name>
        <dbReference type="ChEBI" id="CHEBI:57540"/>
    </ligand>
</feature>
<evidence type="ECO:0000256" key="6">
    <source>
        <dbReference type="HAMAP-Rule" id="MF_00361"/>
    </source>
</evidence>
<dbReference type="GO" id="GO:0005737">
    <property type="term" value="C:cytoplasm"/>
    <property type="evidence" value="ECO:0007669"/>
    <property type="project" value="UniProtKB-SubCell"/>
</dbReference>
<dbReference type="GO" id="GO:0006741">
    <property type="term" value="P:NADP+ biosynthetic process"/>
    <property type="evidence" value="ECO:0007669"/>
    <property type="project" value="UniProtKB-UniRule"/>
</dbReference>
<dbReference type="Gene3D" id="2.60.200.30">
    <property type="entry name" value="Probable inorganic polyphosphate/atp-NAD kinase, domain 2"/>
    <property type="match status" value="1"/>
</dbReference>
<dbReference type="InterPro" id="IPR017437">
    <property type="entry name" value="ATP-NAD_kinase_PpnK-typ_C"/>
</dbReference>
<gene>
    <name evidence="6" type="primary">nadK</name>
    <name evidence="7" type="ORF">SAMN04487771_102328</name>
</gene>
<keyword evidence="3 6" id="KW-0521">NADP</keyword>
<dbReference type="STRING" id="1526.SAMN02910262_01113"/>
<dbReference type="SUPFAM" id="SSF111331">
    <property type="entry name" value="NAD kinase/diacylglycerol kinase-like"/>
    <property type="match status" value="1"/>
</dbReference>
<feature type="binding site" evidence="6">
    <location>
        <begin position="190"/>
        <end position="195"/>
    </location>
    <ligand>
        <name>NAD(+)</name>
        <dbReference type="ChEBI" id="CHEBI:57540"/>
    </ligand>
</feature>
<name>A0A1I0F7L7_9FIRM</name>
<dbReference type="OrthoDB" id="9774737at2"/>
<dbReference type="InterPro" id="IPR002504">
    <property type="entry name" value="NADK"/>
</dbReference>
<keyword evidence="6" id="KW-0067">ATP-binding</keyword>
<evidence type="ECO:0000313" key="8">
    <source>
        <dbReference type="Proteomes" id="UP000199820"/>
    </source>
</evidence>
<keyword evidence="4 6" id="KW-0520">NAD</keyword>
<dbReference type="Pfam" id="PF01513">
    <property type="entry name" value="NAD_kinase"/>
    <property type="match status" value="1"/>
</dbReference>
<evidence type="ECO:0000256" key="1">
    <source>
        <dbReference type="ARBA" id="ARBA00022679"/>
    </source>
</evidence>
<comment type="catalytic activity">
    <reaction evidence="5 6">
        <text>NAD(+) + ATP = ADP + NADP(+) + H(+)</text>
        <dbReference type="Rhea" id="RHEA:18629"/>
        <dbReference type="ChEBI" id="CHEBI:15378"/>
        <dbReference type="ChEBI" id="CHEBI:30616"/>
        <dbReference type="ChEBI" id="CHEBI:57540"/>
        <dbReference type="ChEBI" id="CHEBI:58349"/>
        <dbReference type="ChEBI" id="CHEBI:456216"/>
        <dbReference type="EC" id="2.7.1.23"/>
    </reaction>
</comment>
<proteinExistence type="inferred from homology"/>
<dbReference type="PANTHER" id="PTHR20275:SF0">
    <property type="entry name" value="NAD KINASE"/>
    <property type="match status" value="1"/>
</dbReference>
<dbReference type="InterPro" id="IPR017438">
    <property type="entry name" value="ATP-NAD_kinase_N"/>
</dbReference>
<dbReference type="GO" id="GO:0003951">
    <property type="term" value="F:NAD+ kinase activity"/>
    <property type="evidence" value="ECO:0007669"/>
    <property type="project" value="UniProtKB-UniRule"/>
</dbReference>
<feature type="binding site" evidence="6">
    <location>
        <position position="177"/>
    </location>
    <ligand>
        <name>NAD(+)</name>
        <dbReference type="ChEBI" id="CHEBI:57540"/>
    </ligand>
</feature>
<keyword evidence="6" id="KW-0963">Cytoplasm</keyword>